<evidence type="ECO:0000256" key="1">
    <source>
        <dbReference type="SAM" id="Phobius"/>
    </source>
</evidence>
<gene>
    <name evidence="2" type="ORF">IEQ44_09645</name>
</gene>
<feature type="transmembrane region" description="Helical" evidence="1">
    <location>
        <begin position="179"/>
        <end position="203"/>
    </location>
</feature>
<evidence type="ECO:0000313" key="3">
    <source>
        <dbReference type="Proteomes" id="UP000756387"/>
    </source>
</evidence>
<evidence type="ECO:0008006" key="4">
    <source>
        <dbReference type="Google" id="ProtNLM"/>
    </source>
</evidence>
<proteinExistence type="predicted"/>
<dbReference type="RefSeq" id="WP_193638256.1">
    <property type="nucleotide sequence ID" value="NZ_JADCSA010000008.1"/>
</dbReference>
<protein>
    <recommendedName>
        <fullName evidence="4">Aromatic ring-opening dioxygenase LigA</fullName>
    </recommendedName>
</protein>
<comment type="caution">
    <text evidence="2">The sequence shown here is derived from an EMBL/GenBank/DDBJ whole genome shotgun (WGS) entry which is preliminary data.</text>
</comment>
<dbReference type="EMBL" id="JADCSA010000008">
    <property type="protein sequence ID" value="MBE7324919.1"/>
    <property type="molecule type" value="Genomic_DNA"/>
</dbReference>
<evidence type="ECO:0000313" key="2">
    <source>
        <dbReference type="EMBL" id="MBE7324919.1"/>
    </source>
</evidence>
<reference evidence="2 3" key="1">
    <citation type="submission" date="2020-10" db="EMBL/GenBank/DDBJ databases">
        <title>Nocardioides sp. isolated from sludge.</title>
        <authorList>
            <person name="Zhang X."/>
        </authorList>
    </citation>
    <scope>NUCLEOTIDE SEQUENCE [LARGE SCALE GENOMIC DNA]</scope>
    <source>
        <strain evidence="2 3">Y6</strain>
    </source>
</reference>
<organism evidence="2 3">
    <name type="scientific">Nocardioides malaquae</name>
    <dbReference type="NCBI Taxonomy" id="2773426"/>
    <lineage>
        <taxon>Bacteria</taxon>
        <taxon>Bacillati</taxon>
        <taxon>Actinomycetota</taxon>
        <taxon>Actinomycetes</taxon>
        <taxon>Propionibacteriales</taxon>
        <taxon>Nocardioidaceae</taxon>
        <taxon>Nocardioides</taxon>
    </lineage>
</organism>
<keyword evidence="1" id="KW-0812">Transmembrane</keyword>
<keyword evidence="3" id="KW-1185">Reference proteome</keyword>
<dbReference type="Proteomes" id="UP000756387">
    <property type="component" value="Unassembled WGS sequence"/>
</dbReference>
<keyword evidence="1" id="KW-0472">Membrane</keyword>
<keyword evidence="1" id="KW-1133">Transmembrane helix</keyword>
<sequence length="213" mass="22711">MRATLDKLISWTGILLALVLLVAGGLLTWGATFIGDQVDQQFGDQDITMPTKEAIEADESLSDEDRDTLMEFEGTTLDNGPKARAYADHYIKAHMEASTFGVKAALEEKGVNTDEMTFPLTYESAGGVARAVEADTELNEADKAELLEAVGANRDSLFKGNTLRGLLLYGYAFATMGTIAGYAAIGAFVGAALFLILGILGLVHARKAAEARV</sequence>
<name>A0ABR9RTK3_9ACTN</name>
<accession>A0ABR9RTK3</accession>